<dbReference type="SMART" id="SM00897">
    <property type="entry name" value="FIST"/>
    <property type="match status" value="1"/>
</dbReference>
<dbReference type="RefSeq" id="WP_038179789.1">
    <property type="nucleotide sequence ID" value="NZ_ASQA01000008.1"/>
</dbReference>
<dbReference type="PANTHER" id="PTHR40252:SF2">
    <property type="entry name" value="BLR0328 PROTEIN"/>
    <property type="match status" value="1"/>
</dbReference>
<organism evidence="3 4">
    <name type="scientific">Viridibacillus arenosi FSL R5-213</name>
    <dbReference type="NCBI Taxonomy" id="1227360"/>
    <lineage>
        <taxon>Bacteria</taxon>
        <taxon>Bacillati</taxon>
        <taxon>Bacillota</taxon>
        <taxon>Bacilli</taxon>
        <taxon>Bacillales</taxon>
        <taxon>Caryophanaceae</taxon>
        <taxon>Viridibacillus</taxon>
    </lineage>
</organism>
<evidence type="ECO:0000313" key="4">
    <source>
        <dbReference type="Proteomes" id="UP000019062"/>
    </source>
</evidence>
<dbReference type="eggNOG" id="COG3287">
    <property type="taxonomic scope" value="Bacteria"/>
</dbReference>
<comment type="caution">
    <text evidence="3">The sequence shown here is derived from an EMBL/GenBank/DDBJ whole genome shotgun (WGS) entry which is preliminary data.</text>
</comment>
<name>W4F718_9BACL</name>
<dbReference type="PANTHER" id="PTHR40252">
    <property type="entry name" value="BLR0328 PROTEIN"/>
    <property type="match status" value="1"/>
</dbReference>
<evidence type="ECO:0000313" key="3">
    <source>
        <dbReference type="EMBL" id="ETT87911.1"/>
    </source>
</evidence>
<dbReference type="InterPro" id="IPR019494">
    <property type="entry name" value="FIST_C"/>
</dbReference>
<dbReference type="Pfam" id="PF08495">
    <property type="entry name" value="FIST"/>
    <property type="match status" value="1"/>
</dbReference>
<gene>
    <name evidence="3" type="ORF">C176_03173</name>
</gene>
<protein>
    <recommendedName>
        <fullName evidence="5">FIST domain-containing protein</fullName>
    </recommendedName>
</protein>
<dbReference type="Pfam" id="PF10442">
    <property type="entry name" value="FIST_C"/>
    <property type="match status" value="1"/>
</dbReference>
<proteinExistence type="predicted"/>
<keyword evidence="4" id="KW-1185">Reference proteome</keyword>
<reference evidence="3 4" key="1">
    <citation type="journal article" date="2014" name="BMC Genomics">
        <title>Genomic comparison of sporeforming bacilli isolated from milk.</title>
        <authorList>
            <person name="Moreno Switt A.I."/>
            <person name="Andrus A.D."/>
            <person name="Ranieri M.L."/>
            <person name="Orsi R.H."/>
            <person name="Ivy R."/>
            <person name="den Bakker H.C."/>
            <person name="Martin N.H."/>
            <person name="Wiedmann M."/>
            <person name="Boor K.J."/>
        </authorList>
    </citation>
    <scope>NUCLEOTIDE SEQUENCE [LARGE SCALE GENOMIC DNA]</scope>
    <source>
        <strain evidence="3 4">FSL R5-213</strain>
    </source>
</reference>
<dbReference type="Proteomes" id="UP000019062">
    <property type="component" value="Unassembled WGS sequence"/>
</dbReference>
<dbReference type="InterPro" id="IPR013702">
    <property type="entry name" value="FIST_domain_N"/>
</dbReference>
<sequence length="378" mass="42078">MELIRSNSTKQKNTVEAVKEVTSKLHTEPSLLLFFTSTTHSFQEVTALFNAQYPNCEVVGLTTTGEIGPSGFLENGLVAMSFAKSIGQISTVLMNDISKYPIFSRNDLISSAKHIGINLNSQTLEKEGVALVFPNGLIAAEEKMLSIVNSIFPHEGFPVFGATAGDDAKFIETFISLNGEVSSKGGVVIFMKPTVDFVMLKENIFTSTGKSMKITKADTEQRIVYEFDGKKATTIYANRLGVKENELDQYFMTNPLGRRFNNEIFIASPFQILPNGAIQFYCQVFQDSIVEILEPKNPVETLQQTLHTFKSEFTELEGVLAFNCILRKLQFQSHGLFQELNRELEKLPNLGGFCSYGEQFNKSLVNQTLVLLGLGKKR</sequence>
<dbReference type="EMBL" id="ASQA01000008">
    <property type="protein sequence ID" value="ETT87911.1"/>
    <property type="molecule type" value="Genomic_DNA"/>
</dbReference>
<evidence type="ECO:0008006" key="5">
    <source>
        <dbReference type="Google" id="ProtNLM"/>
    </source>
</evidence>
<dbReference type="AlphaFoldDB" id="W4F718"/>
<dbReference type="SMART" id="SM01204">
    <property type="entry name" value="FIST_C"/>
    <property type="match status" value="1"/>
</dbReference>
<feature type="domain" description="FIST C-domain" evidence="2">
    <location>
        <begin position="232"/>
        <end position="362"/>
    </location>
</feature>
<evidence type="ECO:0000259" key="2">
    <source>
        <dbReference type="SMART" id="SM01204"/>
    </source>
</evidence>
<evidence type="ECO:0000259" key="1">
    <source>
        <dbReference type="SMART" id="SM00897"/>
    </source>
</evidence>
<feature type="domain" description="FIST" evidence="1">
    <location>
        <begin position="28"/>
        <end position="231"/>
    </location>
</feature>
<accession>W4F718</accession>